<sequence>MIEKWNLSMEERKVWLTLGGSVLFSFSLAVLVILFDTRILAGVEYLPKWTLTSVGLARQILGLLAGSLFSVATFTFATMLSIITLYTSNFSPRAIENFLLNPTSMQTLGIFLGGFIYCLASLFFMRSSEDEYVVVSATIALVYALGAVFTFTRFVYTSSQYVQLEKLIHSLYEEAQEVYDNYIKRFEDYPSIKHLPEMTYMYTFDITATESAYVEHIDFGTLKKIADEEEANIIVTIRVGYFVTKDEPIMEIKTNKNLEDDMEEITRRVNQSLSFESEKSAMYDPDYARIKLTEVALRAVSPGVNDPNTAIHVLHYKSLLEKRLAGMPGKYAIFINEDEEEKEDKDKGTIDQGKEKNEKQNTDEAQKENEPSTSEKSKEKGINPEDDDSKDEEKESKAYKTEIISSDKDQNDEEDKEEDKEKDNSNKKRSRVISGIKNSSEKNKKYEAILKDDSEDNNPSKDNKKEEKKQKDNKYTKSVFYRYNDFAEDLHSGYWQLVFYMQKDISGVHALFEALKTISYASHLDNLGFIKEYNEYLYNMTSKNFQETFDQNIIERDYEAVKTIIEKKKAELSE</sequence>
<name>A0A511AQW0_9LACT</name>
<feature type="transmembrane region" description="Helical" evidence="2">
    <location>
        <begin position="106"/>
        <end position="125"/>
    </location>
</feature>
<evidence type="ECO:0000313" key="4">
    <source>
        <dbReference type="Proteomes" id="UP000321662"/>
    </source>
</evidence>
<comment type="caution">
    <text evidence="3">The sequence shown here is derived from an EMBL/GenBank/DDBJ whole genome shotgun (WGS) entry which is preliminary data.</text>
</comment>
<dbReference type="AlphaFoldDB" id="A0A511AQW0"/>
<reference evidence="3 4" key="1">
    <citation type="submission" date="2019-07" db="EMBL/GenBank/DDBJ databases">
        <title>Whole genome shotgun sequence of Alkalibacterium kapii NBRC 103247.</title>
        <authorList>
            <person name="Hosoyama A."/>
            <person name="Uohara A."/>
            <person name="Ohji S."/>
            <person name="Ichikawa N."/>
        </authorList>
    </citation>
    <scope>NUCLEOTIDE SEQUENCE [LARGE SCALE GENOMIC DNA]</scope>
    <source>
        <strain evidence="3 4">NBRC 103247</strain>
    </source>
</reference>
<dbReference type="Proteomes" id="UP000321662">
    <property type="component" value="Unassembled WGS sequence"/>
</dbReference>
<gene>
    <name evidence="3" type="ORF">AKA01nite_02170</name>
</gene>
<accession>A0A511AQW0</accession>
<proteinExistence type="predicted"/>
<keyword evidence="2" id="KW-1133">Transmembrane helix</keyword>
<feature type="compositionally biased region" description="Basic and acidic residues" evidence="1">
    <location>
        <begin position="439"/>
        <end position="471"/>
    </location>
</feature>
<evidence type="ECO:0008006" key="5">
    <source>
        <dbReference type="Google" id="ProtNLM"/>
    </source>
</evidence>
<dbReference type="EMBL" id="BJUY01000002">
    <property type="protein sequence ID" value="GEK90595.1"/>
    <property type="molecule type" value="Genomic_DNA"/>
</dbReference>
<protein>
    <recommendedName>
        <fullName evidence="5">DUF2254 domain-containing protein</fullName>
    </recommendedName>
</protein>
<keyword evidence="4" id="KW-1185">Reference proteome</keyword>
<keyword evidence="2" id="KW-0472">Membrane</keyword>
<keyword evidence="2" id="KW-0812">Transmembrane</keyword>
<evidence type="ECO:0000313" key="3">
    <source>
        <dbReference type="EMBL" id="GEK90595.1"/>
    </source>
</evidence>
<dbReference type="InterPro" id="IPR018723">
    <property type="entry name" value="DUF2254_membrane"/>
</dbReference>
<feature type="transmembrane region" description="Helical" evidence="2">
    <location>
        <begin position="132"/>
        <end position="156"/>
    </location>
</feature>
<feature type="region of interest" description="Disordered" evidence="1">
    <location>
        <begin position="339"/>
        <end position="471"/>
    </location>
</feature>
<feature type="transmembrane region" description="Helical" evidence="2">
    <location>
        <begin position="56"/>
        <end position="86"/>
    </location>
</feature>
<evidence type="ECO:0000256" key="2">
    <source>
        <dbReference type="SAM" id="Phobius"/>
    </source>
</evidence>
<feature type="compositionally biased region" description="Basic and acidic residues" evidence="1">
    <location>
        <begin position="344"/>
        <end position="383"/>
    </location>
</feature>
<dbReference type="OrthoDB" id="2955631at2"/>
<evidence type="ECO:0000256" key="1">
    <source>
        <dbReference type="SAM" id="MobiDB-lite"/>
    </source>
</evidence>
<feature type="compositionally biased region" description="Basic and acidic residues" evidence="1">
    <location>
        <begin position="391"/>
        <end position="409"/>
    </location>
</feature>
<organism evidence="3 4">
    <name type="scientific">Alkalibacterium kapii</name>
    <dbReference type="NCBI Taxonomy" id="426704"/>
    <lineage>
        <taxon>Bacteria</taxon>
        <taxon>Bacillati</taxon>
        <taxon>Bacillota</taxon>
        <taxon>Bacilli</taxon>
        <taxon>Lactobacillales</taxon>
        <taxon>Carnobacteriaceae</taxon>
        <taxon>Alkalibacterium</taxon>
    </lineage>
</organism>
<dbReference type="RefSeq" id="WP_146922937.1">
    <property type="nucleotide sequence ID" value="NZ_BJUY01000002.1"/>
</dbReference>
<feature type="transmembrane region" description="Helical" evidence="2">
    <location>
        <begin position="14"/>
        <end position="35"/>
    </location>
</feature>
<dbReference type="Pfam" id="PF10011">
    <property type="entry name" value="DUF2254"/>
    <property type="match status" value="1"/>
</dbReference>